<dbReference type="SUPFAM" id="SSF53335">
    <property type="entry name" value="S-adenosyl-L-methionine-dependent methyltransferases"/>
    <property type="match status" value="1"/>
</dbReference>
<proteinExistence type="predicted"/>
<evidence type="ECO:0000313" key="2">
    <source>
        <dbReference type="EMBL" id="TVV76573.1"/>
    </source>
</evidence>
<protein>
    <submittedName>
        <fullName evidence="2">SAM-dependent methyltransferase</fullName>
    </submittedName>
</protein>
<keyword evidence="2" id="KW-0489">Methyltransferase</keyword>
<dbReference type="GO" id="GO:0032259">
    <property type="term" value="P:methylation"/>
    <property type="evidence" value="ECO:0007669"/>
    <property type="project" value="UniProtKB-KW"/>
</dbReference>
<comment type="caution">
    <text evidence="2">The sequence shown here is derived from an EMBL/GenBank/DDBJ whole genome shotgun (WGS) entry which is preliminary data.</text>
</comment>
<sequence length="218" mass="24450">MQNTSHAVMAQRTEPSDSPDDFPTPPWATRALLEHVIGSAGHKEQSCLEPACGAGHMAKVLKEYFGEVRASDAYEYGYAPVRDFLTYPYETNAVDWVITNPPFRLAEDFVLRALSVSRRGVAILARTVFLESSGRYNRIFRDTPPSAFAQFVERVPMVKGRLDMNASTATGYAWLVWDKGSTGGPRLVWIPPCRKELEKLSDYPHVPNSRIKASLRSR</sequence>
<feature type="region of interest" description="Disordered" evidence="1">
    <location>
        <begin position="1"/>
        <end position="25"/>
    </location>
</feature>
<evidence type="ECO:0000313" key="3">
    <source>
        <dbReference type="Proteomes" id="UP000318681"/>
    </source>
</evidence>
<reference evidence="2 3" key="1">
    <citation type="submission" date="2019-07" db="EMBL/GenBank/DDBJ databases">
        <title>Sphingomonas solaris sp. nov., isolated from a solar panel from Boston, Massachusetts.</title>
        <authorList>
            <person name="Tanner K."/>
            <person name="Pascual J."/>
            <person name="Mancuso C."/>
            <person name="Pereto J."/>
            <person name="Khalil A."/>
            <person name="Vilanova C."/>
        </authorList>
    </citation>
    <scope>NUCLEOTIDE SEQUENCE [LARGE SCALE GENOMIC DNA]</scope>
    <source>
        <strain evidence="2 3">R4DWN</strain>
    </source>
</reference>
<dbReference type="AlphaFoldDB" id="A0A558RB33"/>
<dbReference type="GO" id="GO:0008168">
    <property type="term" value="F:methyltransferase activity"/>
    <property type="evidence" value="ECO:0007669"/>
    <property type="project" value="UniProtKB-KW"/>
</dbReference>
<accession>A0A558RB33</accession>
<dbReference type="InterPro" id="IPR029063">
    <property type="entry name" value="SAM-dependent_MTases_sf"/>
</dbReference>
<evidence type="ECO:0000256" key="1">
    <source>
        <dbReference type="SAM" id="MobiDB-lite"/>
    </source>
</evidence>
<dbReference type="Gene3D" id="3.40.50.150">
    <property type="entry name" value="Vaccinia Virus protein VP39"/>
    <property type="match status" value="1"/>
</dbReference>
<dbReference type="EMBL" id="VNIM01000009">
    <property type="protein sequence ID" value="TVV76573.1"/>
    <property type="molecule type" value="Genomic_DNA"/>
</dbReference>
<keyword evidence="3" id="KW-1185">Reference proteome</keyword>
<name>A0A558RB33_9SPHN</name>
<organism evidence="2 3">
    <name type="scientific">Alterirhizorhabdus solaris</name>
    <dbReference type="NCBI Taxonomy" id="2529389"/>
    <lineage>
        <taxon>Bacteria</taxon>
        <taxon>Pseudomonadati</taxon>
        <taxon>Pseudomonadota</taxon>
        <taxon>Alphaproteobacteria</taxon>
        <taxon>Sphingomonadales</taxon>
        <taxon>Rhizorhabdaceae</taxon>
        <taxon>Alterirhizorhabdus</taxon>
    </lineage>
</organism>
<dbReference type="Proteomes" id="UP000318681">
    <property type="component" value="Unassembled WGS sequence"/>
</dbReference>
<keyword evidence="2" id="KW-0808">Transferase</keyword>
<dbReference type="OrthoDB" id="1079385at2"/>
<gene>
    <name evidence="2" type="ORF">FOY91_04080</name>
</gene>